<proteinExistence type="inferred from homology"/>
<dbReference type="Pfam" id="PF13879">
    <property type="entry name" value="Hmw_CFAP97"/>
    <property type="match status" value="1"/>
</dbReference>
<evidence type="ECO:0000256" key="2">
    <source>
        <dbReference type="SAM" id="MobiDB-lite"/>
    </source>
</evidence>
<feature type="compositionally biased region" description="Basic and acidic residues" evidence="2">
    <location>
        <begin position="44"/>
        <end position="58"/>
    </location>
</feature>
<accession>A0ABQ8F9H5</accession>
<sequence length="331" mass="38009">MTDTAFLPSIDPTDTDRRSSIVDLQYESHKRDDISIPGNSVLSDSHDNRRVKEKEGPLPKKYVLKGASASQRIVASHSSTRGPRSRATTQEGGSKPSGKLPAVDCSDDPFSYRHYCAYHPTSNKLLSKKWEERSRSIHLKKLQDVRATIDNVPPKIYPHLEIRLKKLKLDEDRLVDIERKNQILLERIEFQMMKMSDSERKGQPQPAIKSFINNDKRRRDNALIAAQNVEICKRIESKTPFYSRLDWLADRRRSLGYLKNISQYPKHYFRLSHKCHPSNDMPELNSKLDYPNSPLAQATLQETLPMEQSDESDEADEADEADKESPRVSHG</sequence>
<name>A0ABQ8F9H5_9FUNG</name>
<gene>
    <name evidence="3" type="ORF">BASA50_007683</name>
</gene>
<comment type="caution">
    <text evidence="3">The sequence shown here is derived from an EMBL/GenBank/DDBJ whole genome shotgun (WGS) entry which is preliminary data.</text>
</comment>
<dbReference type="InterPro" id="IPR038792">
    <property type="entry name" value="CFAP97D1/2"/>
</dbReference>
<feature type="compositionally biased region" description="Acidic residues" evidence="2">
    <location>
        <begin position="308"/>
        <end position="322"/>
    </location>
</feature>
<protein>
    <recommendedName>
        <fullName evidence="5">rRNA-processing protein efg1</fullName>
    </recommendedName>
</protein>
<feature type="compositionally biased region" description="Polar residues" evidence="2">
    <location>
        <begin position="68"/>
        <end position="92"/>
    </location>
</feature>
<evidence type="ECO:0000256" key="1">
    <source>
        <dbReference type="ARBA" id="ARBA00008315"/>
    </source>
</evidence>
<dbReference type="Proteomes" id="UP001648503">
    <property type="component" value="Unassembled WGS sequence"/>
</dbReference>
<dbReference type="PANTHER" id="PTHR33768">
    <property type="entry name" value="MIP11318P"/>
    <property type="match status" value="1"/>
</dbReference>
<dbReference type="EMBL" id="JAFCIX010000364">
    <property type="protein sequence ID" value="KAH6592956.1"/>
    <property type="molecule type" value="Genomic_DNA"/>
</dbReference>
<feature type="region of interest" description="Disordered" evidence="2">
    <location>
        <begin position="29"/>
        <end position="102"/>
    </location>
</feature>
<keyword evidence="4" id="KW-1185">Reference proteome</keyword>
<feature type="region of interest" description="Disordered" evidence="2">
    <location>
        <begin position="280"/>
        <end position="331"/>
    </location>
</feature>
<dbReference type="PANTHER" id="PTHR33768:SF3">
    <property type="entry name" value="MIP11318P"/>
    <property type="match status" value="1"/>
</dbReference>
<evidence type="ECO:0008006" key="5">
    <source>
        <dbReference type="Google" id="ProtNLM"/>
    </source>
</evidence>
<comment type="similarity">
    <text evidence="1">Belongs to the CFAP97 family.</text>
</comment>
<organism evidence="3 4">
    <name type="scientific">Batrachochytrium salamandrivorans</name>
    <dbReference type="NCBI Taxonomy" id="1357716"/>
    <lineage>
        <taxon>Eukaryota</taxon>
        <taxon>Fungi</taxon>
        <taxon>Fungi incertae sedis</taxon>
        <taxon>Chytridiomycota</taxon>
        <taxon>Chytridiomycota incertae sedis</taxon>
        <taxon>Chytridiomycetes</taxon>
        <taxon>Rhizophydiales</taxon>
        <taxon>Rhizophydiales incertae sedis</taxon>
        <taxon>Batrachochytrium</taxon>
    </lineage>
</organism>
<dbReference type="InterPro" id="IPR029488">
    <property type="entry name" value="Hmw/CFAP97"/>
</dbReference>
<evidence type="ECO:0000313" key="3">
    <source>
        <dbReference type="EMBL" id="KAH6592956.1"/>
    </source>
</evidence>
<evidence type="ECO:0000313" key="4">
    <source>
        <dbReference type="Proteomes" id="UP001648503"/>
    </source>
</evidence>
<reference evidence="3 4" key="1">
    <citation type="submission" date="2021-02" db="EMBL/GenBank/DDBJ databases">
        <title>Variation within the Batrachochytrium salamandrivorans European outbreak.</title>
        <authorList>
            <person name="Kelly M."/>
            <person name="Pasmans F."/>
            <person name="Shea T.P."/>
            <person name="Munoz J.F."/>
            <person name="Carranza S."/>
            <person name="Cuomo C.A."/>
            <person name="Martel A."/>
        </authorList>
    </citation>
    <scope>NUCLEOTIDE SEQUENCE [LARGE SCALE GENOMIC DNA]</scope>
    <source>
        <strain evidence="3 4">AMFP18/2</strain>
    </source>
</reference>